<evidence type="ECO:0000259" key="1">
    <source>
        <dbReference type="Pfam" id="PF03446"/>
    </source>
</evidence>
<dbReference type="GO" id="GO:0050661">
    <property type="term" value="F:NADP binding"/>
    <property type="evidence" value="ECO:0007669"/>
    <property type="project" value="InterPro"/>
</dbReference>
<dbReference type="RefSeq" id="WP_136845240.1">
    <property type="nucleotide sequence ID" value="NZ_SSTM01000001.1"/>
</dbReference>
<reference evidence="2 3" key="1">
    <citation type="submission" date="2019-04" db="EMBL/GenBank/DDBJ databases">
        <title>Microbes associate with the intestines of laboratory mice.</title>
        <authorList>
            <person name="Navarre W."/>
            <person name="Wong E."/>
            <person name="Huang K.C."/>
            <person name="Tropini C."/>
            <person name="Ng K."/>
            <person name="Yu B."/>
        </authorList>
    </citation>
    <scope>NUCLEOTIDE SEQUENCE [LARGE SCALE GENOMIC DNA]</scope>
    <source>
        <strain evidence="2 3">NM48_B13</strain>
    </source>
</reference>
<dbReference type="Pfam" id="PF03446">
    <property type="entry name" value="NAD_binding_2"/>
    <property type="match status" value="1"/>
</dbReference>
<evidence type="ECO:0000313" key="2">
    <source>
        <dbReference type="EMBL" id="TJW12308.1"/>
    </source>
</evidence>
<dbReference type="InterPro" id="IPR036291">
    <property type="entry name" value="NAD(P)-bd_dom_sf"/>
</dbReference>
<dbReference type="InterPro" id="IPR006115">
    <property type="entry name" value="6PGDH_NADP-bd"/>
</dbReference>
<dbReference type="SUPFAM" id="SSF48179">
    <property type="entry name" value="6-phosphogluconate dehydrogenase C-terminal domain-like"/>
    <property type="match status" value="1"/>
</dbReference>
<dbReference type="PANTHER" id="PTHR43060">
    <property type="entry name" value="3-HYDROXYISOBUTYRATE DEHYDROGENASE-LIKE 1, MITOCHONDRIAL-RELATED"/>
    <property type="match status" value="1"/>
</dbReference>
<dbReference type="PANTHER" id="PTHR43060:SF15">
    <property type="entry name" value="3-HYDROXYISOBUTYRATE DEHYDROGENASE-LIKE 1, MITOCHONDRIAL-RELATED"/>
    <property type="match status" value="1"/>
</dbReference>
<dbReference type="InterPro" id="IPR008927">
    <property type="entry name" value="6-PGluconate_DH-like_C_sf"/>
</dbReference>
<dbReference type="Proteomes" id="UP000309454">
    <property type="component" value="Unassembled WGS sequence"/>
</dbReference>
<dbReference type="AlphaFoldDB" id="A0A4T9TG17"/>
<keyword evidence="3" id="KW-1185">Reference proteome</keyword>
<sequence length="320" mass="33916">MAKIVALFGKEDFASAASERLKAAGYGISSDAASADIVVSYCETQQQIEDLYFGDEGFVSHLNKGVLLVDLSPASPNLARDISSVALVSGLNLVEAPLVVRDITLEQCFGRENLFCYVAGEEDVVAGARDFLDVLVSDAVATGGAGSAQLAKAAHTLQVAAQVISTVEANALYHAVHRFSAGEGVPDAMPAAFACGNEGLLKAVQEKRFTSDFTVELFLSEVSAALTTADDADLIVPQAESALHLLELLAIIGGSDLAVAALSLVFGEDDESRRAGLDWNRANEVYRSHDHGGEDADEAEYDDDDLDDYGDFFTFDYSSN</sequence>
<gene>
    <name evidence="2" type="ORF">E5982_01520</name>
</gene>
<proteinExistence type="predicted"/>
<organism evidence="2 3">
    <name type="scientific">Parvibacter caecicola</name>
    <dbReference type="NCBI Taxonomy" id="747645"/>
    <lineage>
        <taxon>Bacteria</taxon>
        <taxon>Bacillati</taxon>
        <taxon>Actinomycetota</taxon>
        <taxon>Coriobacteriia</taxon>
        <taxon>Coriobacteriales</taxon>
        <taxon>Coriobacteriaceae</taxon>
        <taxon>Parvibacter</taxon>
    </lineage>
</organism>
<dbReference type="EMBL" id="SSTM01000001">
    <property type="protein sequence ID" value="TJW12308.1"/>
    <property type="molecule type" value="Genomic_DNA"/>
</dbReference>
<dbReference type="SUPFAM" id="SSF51735">
    <property type="entry name" value="NAD(P)-binding Rossmann-fold domains"/>
    <property type="match status" value="1"/>
</dbReference>
<name>A0A4T9TG17_9ACTN</name>
<dbReference type="Gene3D" id="1.10.1040.10">
    <property type="entry name" value="N-(1-d-carboxylethyl)-l-norvaline Dehydrogenase, domain 2"/>
    <property type="match status" value="1"/>
</dbReference>
<evidence type="ECO:0000313" key="3">
    <source>
        <dbReference type="Proteomes" id="UP000309454"/>
    </source>
</evidence>
<dbReference type="Gene3D" id="3.40.50.720">
    <property type="entry name" value="NAD(P)-binding Rossmann-like Domain"/>
    <property type="match status" value="1"/>
</dbReference>
<dbReference type="OrthoDB" id="3172327at2"/>
<feature type="domain" description="6-phosphogluconate dehydrogenase NADP-binding" evidence="1">
    <location>
        <begin position="28"/>
        <end position="99"/>
    </location>
</feature>
<comment type="caution">
    <text evidence="2">The sequence shown here is derived from an EMBL/GenBank/DDBJ whole genome shotgun (WGS) entry which is preliminary data.</text>
</comment>
<protein>
    <submittedName>
        <fullName evidence="2">NAD(P)-dependent oxidoreductase</fullName>
    </submittedName>
</protein>
<dbReference type="InterPro" id="IPR013328">
    <property type="entry name" value="6PGD_dom2"/>
</dbReference>
<accession>A0A4T9TG17</accession>